<proteinExistence type="predicted"/>
<keyword evidence="3" id="KW-1185">Reference proteome</keyword>
<accession>A0ABR0NNK3</accession>
<comment type="caution">
    <text evidence="2">The sequence shown here is derived from an EMBL/GenBank/DDBJ whole genome shotgun (WGS) entry which is preliminary data.</text>
</comment>
<reference evidence="2 3" key="1">
    <citation type="submission" date="2023-03" db="EMBL/GenBank/DDBJ databases">
        <title>WGS of Gossypium arboreum.</title>
        <authorList>
            <person name="Yu D."/>
        </authorList>
    </citation>
    <scope>NUCLEOTIDE SEQUENCE [LARGE SCALE GENOMIC DNA]</scope>
    <source>
        <tissue evidence="2">Leaf</tissue>
    </source>
</reference>
<dbReference type="PANTHER" id="PTHR31459">
    <property type="match status" value="1"/>
</dbReference>
<dbReference type="InterPro" id="IPR045043">
    <property type="entry name" value="Lea14-like"/>
</dbReference>
<organism evidence="2 3">
    <name type="scientific">Gossypium arboreum</name>
    <name type="common">Tree cotton</name>
    <name type="synonym">Gossypium nanking</name>
    <dbReference type="NCBI Taxonomy" id="29729"/>
    <lineage>
        <taxon>Eukaryota</taxon>
        <taxon>Viridiplantae</taxon>
        <taxon>Streptophyta</taxon>
        <taxon>Embryophyta</taxon>
        <taxon>Tracheophyta</taxon>
        <taxon>Spermatophyta</taxon>
        <taxon>Magnoliopsida</taxon>
        <taxon>eudicotyledons</taxon>
        <taxon>Gunneridae</taxon>
        <taxon>Pentapetalae</taxon>
        <taxon>rosids</taxon>
        <taxon>malvids</taxon>
        <taxon>Malvales</taxon>
        <taxon>Malvaceae</taxon>
        <taxon>Malvoideae</taxon>
        <taxon>Gossypium</taxon>
    </lineage>
</organism>
<evidence type="ECO:0000313" key="2">
    <source>
        <dbReference type="EMBL" id="KAK5795736.1"/>
    </source>
</evidence>
<dbReference type="Proteomes" id="UP001358586">
    <property type="component" value="Chromosome 10"/>
</dbReference>
<evidence type="ECO:0000256" key="1">
    <source>
        <dbReference type="SAM" id="MobiDB-lite"/>
    </source>
</evidence>
<gene>
    <name evidence="2" type="ORF">PVK06_037008</name>
</gene>
<protein>
    <submittedName>
        <fullName evidence="2">Uncharacterized protein</fullName>
    </submittedName>
</protein>
<evidence type="ECO:0000313" key="3">
    <source>
        <dbReference type="Proteomes" id="UP001358586"/>
    </source>
</evidence>
<sequence>MKGHINVDTPFGAMKLPISKEGGTTRLKKNREDGGDDDDDERLLGANSIYNKPNRPCKFLRLLMTEKVLIGYYNVLKISKRKSSWLKLVRATHEKHALLGVTYPYIIVL</sequence>
<feature type="region of interest" description="Disordered" evidence="1">
    <location>
        <begin position="1"/>
        <end position="41"/>
    </location>
</feature>
<dbReference type="PANTHER" id="PTHR31459:SF2">
    <property type="entry name" value="OS03G0843300 PROTEIN"/>
    <property type="match status" value="1"/>
</dbReference>
<dbReference type="EMBL" id="JARKNE010000010">
    <property type="protein sequence ID" value="KAK5795736.1"/>
    <property type="molecule type" value="Genomic_DNA"/>
</dbReference>
<name>A0ABR0NNK3_GOSAR</name>